<dbReference type="Pfam" id="PF00646">
    <property type="entry name" value="F-box"/>
    <property type="match status" value="1"/>
</dbReference>
<dbReference type="SUPFAM" id="SSF81383">
    <property type="entry name" value="F-box domain"/>
    <property type="match status" value="1"/>
</dbReference>
<protein>
    <recommendedName>
        <fullName evidence="1">F-box domain-containing protein</fullName>
    </recommendedName>
</protein>
<dbReference type="PANTHER" id="PTHR47993:SF289">
    <property type="entry name" value="F-BOX ASSOCIATED UBIQUITINATION EFFECTOR FAMILY PROTEIN"/>
    <property type="match status" value="1"/>
</dbReference>
<dbReference type="InterPro" id="IPR036047">
    <property type="entry name" value="F-box-like_dom_sf"/>
</dbReference>
<dbReference type="InterPro" id="IPR001810">
    <property type="entry name" value="F-box_dom"/>
</dbReference>
<dbReference type="SMART" id="SM00256">
    <property type="entry name" value="FBOX"/>
    <property type="match status" value="1"/>
</dbReference>
<gene>
    <name evidence="2" type="ORF">CARUB_v10015377mg</name>
</gene>
<keyword evidence="3" id="KW-1185">Reference proteome</keyword>
<dbReference type="PANTHER" id="PTHR47993">
    <property type="entry name" value="OS09G0372900 PROTEIN-RELATED"/>
    <property type="match status" value="1"/>
</dbReference>
<dbReference type="Gene3D" id="1.20.1280.50">
    <property type="match status" value="1"/>
</dbReference>
<organism evidence="2 3">
    <name type="scientific">Capsella rubella</name>
    <dbReference type="NCBI Taxonomy" id="81985"/>
    <lineage>
        <taxon>Eukaryota</taxon>
        <taxon>Viridiplantae</taxon>
        <taxon>Streptophyta</taxon>
        <taxon>Embryophyta</taxon>
        <taxon>Tracheophyta</taxon>
        <taxon>Spermatophyta</taxon>
        <taxon>Magnoliopsida</taxon>
        <taxon>eudicotyledons</taxon>
        <taxon>Gunneridae</taxon>
        <taxon>Pentapetalae</taxon>
        <taxon>rosids</taxon>
        <taxon>malvids</taxon>
        <taxon>Brassicales</taxon>
        <taxon>Brassicaceae</taxon>
        <taxon>Camelineae</taxon>
        <taxon>Capsella</taxon>
    </lineage>
</organism>
<dbReference type="SUPFAM" id="SSF50965">
    <property type="entry name" value="Galactose oxidase, central domain"/>
    <property type="match status" value="1"/>
</dbReference>
<proteinExistence type="predicted"/>
<sequence>MKKISNLPRDLAEEVLCRTPLTSLRRVRSTCKNWNTLSKCGSFAKKYLAGQAREREFMVVVIMNFRVYLMRVNLHNNLESYLKREGELISLGDEVEISQVFHCDGLLLCINITKDKTRLVVWNPYWGHTRTIEPTHNFSKHDRYSYGLGYDKSSKSHKILMFINNYFFVEFKIYDFNSDSWRVLNLTPDWEIKYTHYGVTLKGNAYWLVRENYSKTKVTNYDYFLVCFDFTSETFGPPLTLPFELHESEDTMSISSVREEQLAVLFQPWDTLQMEIWITSKIDPHAVLWNSKVFLSVSIRQLIGPQYQFNLGSFFVDEEKKVAVVYEDEYTHKRGYIAFIFGVDGSMKGVDLGESDNGSCHPLVCSYVPSLVQLH</sequence>
<dbReference type="STRING" id="81985.R0G9C1"/>
<reference evidence="3" key="1">
    <citation type="journal article" date="2013" name="Nat. Genet.">
        <title>The Capsella rubella genome and the genomic consequences of rapid mating system evolution.</title>
        <authorList>
            <person name="Slotte T."/>
            <person name="Hazzouri K.M."/>
            <person name="Agren J.A."/>
            <person name="Koenig D."/>
            <person name="Maumus F."/>
            <person name="Guo Y.L."/>
            <person name="Steige K."/>
            <person name="Platts A.E."/>
            <person name="Escobar J.S."/>
            <person name="Newman L.K."/>
            <person name="Wang W."/>
            <person name="Mandakova T."/>
            <person name="Vello E."/>
            <person name="Smith L.M."/>
            <person name="Henz S.R."/>
            <person name="Steffen J."/>
            <person name="Takuno S."/>
            <person name="Brandvain Y."/>
            <person name="Coop G."/>
            <person name="Andolfatto P."/>
            <person name="Hu T.T."/>
            <person name="Blanchette M."/>
            <person name="Clark R.M."/>
            <person name="Quesneville H."/>
            <person name="Nordborg M."/>
            <person name="Gaut B.S."/>
            <person name="Lysak M.A."/>
            <person name="Jenkins J."/>
            <person name="Grimwood J."/>
            <person name="Chapman J."/>
            <person name="Prochnik S."/>
            <person name="Shu S."/>
            <person name="Rokhsar D."/>
            <person name="Schmutz J."/>
            <person name="Weigel D."/>
            <person name="Wright S.I."/>
        </authorList>
    </citation>
    <scope>NUCLEOTIDE SEQUENCE [LARGE SCALE GENOMIC DNA]</scope>
    <source>
        <strain evidence="3">cv. Monte Gargano</strain>
    </source>
</reference>
<dbReference type="KEGG" id="crb:17893364"/>
<dbReference type="PROSITE" id="PS50181">
    <property type="entry name" value="FBOX"/>
    <property type="match status" value="1"/>
</dbReference>
<dbReference type="AlphaFoldDB" id="R0G9C1"/>
<name>R0G9C1_9BRAS</name>
<evidence type="ECO:0000313" key="2">
    <source>
        <dbReference type="EMBL" id="EOA32126.1"/>
    </source>
</evidence>
<evidence type="ECO:0000259" key="1">
    <source>
        <dbReference type="PROSITE" id="PS50181"/>
    </source>
</evidence>
<dbReference type="InterPro" id="IPR050233">
    <property type="entry name" value="A_thaliana_F-box"/>
</dbReference>
<feature type="domain" description="F-box" evidence="1">
    <location>
        <begin position="1"/>
        <end position="47"/>
    </location>
</feature>
<dbReference type="EMBL" id="KB870807">
    <property type="protein sequence ID" value="EOA32126.1"/>
    <property type="molecule type" value="Genomic_DNA"/>
</dbReference>
<dbReference type="InterPro" id="IPR011043">
    <property type="entry name" value="Gal_Oxase/kelch_b-propeller"/>
</dbReference>
<evidence type="ECO:0000313" key="3">
    <source>
        <dbReference type="Proteomes" id="UP000029121"/>
    </source>
</evidence>
<dbReference type="CDD" id="cd22157">
    <property type="entry name" value="F-box_AtFBW1-like"/>
    <property type="match status" value="1"/>
</dbReference>
<dbReference type="Proteomes" id="UP000029121">
    <property type="component" value="Unassembled WGS sequence"/>
</dbReference>
<dbReference type="InterPro" id="IPR017451">
    <property type="entry name" value="F-box-assoc_interact_dom"/>
</dbReference>
<dbReference type="NCBIfam" id="TIGR01640">
    <property type="entry name" value="F_box_assoc_1"/>
    <property type="match status" value="1"/>
</dbReference>
<accession>R0G9C1</accession>
<dbReference type="OrthoDB" id="1021691at2759"/>
<dbReference type="Pfam" id="PF07734">
    <property type="entry name" value="FBA_1"/>
    <property type="match status" value="1"/>
</dbReference>
<dbReference type="InterPro" id="IPR006527">
    <property type="entry name" value="F-box-assoc_dom_typ1"/>
</dbReference>